<dbReference type="OrthoDB" id="3189065at2"/>
<evidence type="ECO:0000256" key="1">
    <source>
        <dbReference type="ARBA" id="ARBA00004141"/>
    </source>
</evidence>
<feature type="transmembrane region" description="Helical" evidence="6">
    <location>
        <begin position="511"/>
        <end position="529"/>
    </location>
</feature>
<dbReference type="GO" id="GO:0016810">
    <property type="term" value="F:hydrolase activity, acting on carbon-nitrogen (but not peptide) bonds"/>
    <property type="evidence" value="ECO:0007669"/>
    <property type="project" value="InterPro"/>
</dbReference>
<dbReference type="InterPro" id="IPR011059">
    <property type="entry name" value="Metal-dep_hydrolase_composite"/>
</dbReference>
<feature type="transmembrane region" description="Helical" evidence="6">
    <location>
        <begin position="663"/>
        <end position="682"/>
    </location>
</feature>
<evidence type="ECO:0000256" key="5">
    <source>
        <dbReference type="ARBA" id="ARBA00023136"/>
    </source>
</evidence>
<dbReference type="GO" id="GO:0015205">
    <property type="term" value="F:nucleobase transmembrane transporter activity"/>
    <property type="evidence" value="ECO:0007669"/>
    <property type="project" value="UniProtKB-ARBA"/>
</dbReference>
<dbReference type="PANTHER" id="PTHR43794">
    <property type="entry name" value="AMINOHYDROLASE SSNA-RELATED"/>
    <property type="match status" value="1"/>
</dbReference>
<keyword evidence="9" id="KW-1185">Reference proteome</keyword>
<evidence type="ECO:0000256" key="6">
    <source>
        <dbReference type="SAM" id="Phobius"/>
    </source>
</evidence>
<keyword evidence="4 6" id="KW-1133">Transmembrane helix</keyword>
<evidence type="ECO:0000256" key="4">
    <source>
        <dbReference type="ARBA" id="ARBA00022989"/>
    </source>
</evidence>
<dbReference type="SUPFAM" id="SSF51556">
    <property type="entry name" value="Metallo-dependent hydrolases"/>
    <property type="match status" value="1"/>
</dbReference>
<dbReference type="PANTHER" id="PTHR43794:SF11">
    <property type="entry name" value="AMIDOHYDROLASE-RELATED DOMAIN-CONTAINING PROTEIN"/>
    <property type="match status" value="1"/>
</dbReference>
<gene>
    <name evidence="8" type="ORF">SAMN05216215_105623</name>
</gene>
<feature type="transmembrane region" description="Helical" evidence="6">
    <location>
        <begin position="720"/>
        <end position="743"/>
    </location>
</feature>
<dbReference type="Gene3D" id="2.30.40.10">
    <property type="entry name" value="Urease, subunit C, domain 1"/>
    <property type="match status" value="1"/>
</dbReference>
<feature type="transmembrane region" description="Helical" evidence="6">
    <location>
        <begin position="694"/>
        <end position="714"/>
    </location>
</feature>
<keyword evidence="3" id="KW-0378">Hydrolase</keyword>
<keyword evidence="5 6" id="KW-0472">Membrane</keyword>
<sequence length="756" mass="78741">MPPTDQKHCDLLLTGATVLTVDDHRTIHRPGAVAVTGNRIAAVGPQSEMASWRAEAVLDCTGQAVLPGLVDGHNHLYQALARGLGEGMSIVPWLCDFMWPYSIAVDGEDAVAAARLAAAEALRHGTTTVVDNHYAPTDLATTLAIADVIEQAGLRGAVARGIVGPRTEIAARRGQPEALFRYSAADEIAITREAMQHRPAGSRVEIWPAPLNLTYVDQDLVRRSVELAGELGTSWHAHCCEGKSDPQSYLDAYQARPVQWLAKAGLLDERATLAHAIWLDEAEFDAVAAAGARIAHNPTSNAYLASGTLPLAGLRARGVAVALGTDGPSCGHRQDLFEGMKQSIFAQRLATLDPAAMRAQDALDLATRDGARYAGIDAGVLEPGRLADLIVVDLDRPHLQPLHDVVSSLVYAARGTDVVATVVDGEIVQRHGHCLRVDEQSAVRRFFPPIVTGTIIAIIGFSLLPSTSKLIAGTDPAAADFASATRLLMALATIALVVLVEAFAPAAVARFAILIALVTGTLVALPLGLTDFSAVGEASWFGAVQPFAFGLPEFTVAAILPVIIIQLVNMVESTGDTIAIGQIAGRDIGPDELARALRADGVGTAFAGFFNSFTIVTFGENVGLVSMTRVLSRFVVATAGALLVLIGLLPKLGAAVASLPGPVLGSVGVVMFGTVGAVGVKIMAQADLGQARNILIVAVSFGFGLLPVGAPEFYANLPGVLQPVLSSGIAAGGIAAFLLNLVLNRNAPAAATAGPR</sequence>
<dbReference type="GO" id="GO:0016020">
    <property type="term" value="C:membrane"/>
    <property type="evidence" value="ECO:0007669"/>
    <property type="project" value="UniProtKB-SubCell"/>
</dbReference>
<dbReference type="STRING" id="418495.SAMN05216215_105623"/>
<protein>
    <submittedName>
        <fullName evidence="8">Uracil-xanthine permease</fullName>
    </submittedName>
</protein>
<dbReference type="SUPFAM" id="SSF51338">
    <property type="entry name" value="Composite domain of metallo-dependent hydrolases"/>
    <property type="match status" value="1"/>
</dbReference>
<dbReference type="Pfam" id="PF00860">
    <property type="entry name" value="Xan_ur_permease"/>
    <property type="match status" value="1"/>
</dbReference>
<accession>A0A1H3RQ64</accession>
<dbReference type="RefSeq" id="WP_093275566.1">
    <property type="nucleotide sequence ID" value="NZ_FNOK01000056.1"/>
</dbReference>
<dbReference type="NCBIfam" id="NF037981">
    <property type="entry name" value="NCS2_1"/>
    <property type="match status" value="1"/>
</dbReference>
<dbReference type="InterPro" id="IPR050287">
    <property type="entry name" value="MTA/SAH_deaminase"/>
</dbReference>
<dbReference type="Pfam" id="PF01979">
    <property type="entry name" value="Amidohydro_1"/>
    <property type="match status" value="1"/>
</dbReference>
<dbReference type="InterPro" id="IPR006680">
    <property type="entry name" value="Amidohydro-rel"/>
</dbReference>
<evidence type="ECO:0000313" key="8">
    <source>
        <dbReference type="EMBL" id="SDZ27039.1"/>
    </source>
</evidence>
<feature type="transmembrane region" description="Helical" evidence="6">
    <location>
        <begin position="549"/>
        <end position="568"/>
    </location>
</feature>
<feature type="transmembrane region" description="Helical" evidence="6">
    <location>
        <begin position="446"/>
        <end position="464"/>
    </location>
</feature>
<feature type="transmembrane region" description="Helical" evidence="6">
    <location>
        <begin position="634"/>
        <end position="657"/>
    </location>
</feature>
<feature type="domain" description="Amidohydrolase-related" evidence="7">
    <location>
        <begin position="65"/>
        <end position="428"/>
    </location>
</feature>
<evidence type="ECO:0000256" key="3">
    <source>
        <dbReference type="ARBA" id="ARBA00022801"/>
    </source>
</evidence>
<dbReference type="InterPro" id="IPR006043">
    <property type="entry name" value="NCS2"/>
</dbReference>
<proteinExistence type="predicted"/>
<name>A0A1H3RQ64_9PSEU</name>
<dbReference type="InterPro" id="IPR032466">
    <property type="entry name" value="Metal_Hydrolase"/>
</dbReference>
<dbReference type="Gene3D" id="3.20.20.140">
    <property type="entry name" value="Metal-dependent hydrolases"/>
    <property type="match status" value="1"/>
</dbReference>
<dbReference type="AlphaFoldDB" id="A0A1H3RQ64"/>
<organism evidence="8 9">
    <name type="scientific">Saccharopolyspora shandongensis</name>
    <dbReference type="NCBI Taxonomy" id="418495"/>
    <lineage>
        <taxon>Bacteria</taxon>
        <taxon>Bacillati</taxon>
        <taxon>Actinomycetota</taxon>
        <taxon>Actinomycetes</taxon>
        <taxon>Pseudonocardiales</taxon>
        <taxon>Pseudonocardiaceae</taxon>
        <taxon>Saccharopolyspora</taxon>
    </lineage>
</organism>
<evidence type="ECO:0000256" key="2">
    <source>
        <dbReference type="ARBA" id="ARBA00022692"/>
    </source>
</evidence>
<evidence type="ECO:0000313" key="9">
    <source>
        <dbReference type="Proteomes" id="UP000199529"/>
    </source>
</evidence>
<feature type="transmembrane region" description="Helical" evidence="6">
    <location>
        <begin position="484"/>
        <end position="504"/>
    </location>
</feature>
<keyword evidence="2 6" id="KW-0812">Transmembrane</keyword>
<evidence type="ECO:0000259" key="7">
    <source>
        <dbReference type="Pfam" id="PF01979"/>
    </source>
</evidence>
<comment type="subcellular location">
    <subcellularLocation>
        <location evidence="1">Membrane</location>
        <topology evidence="1">Multi-pass membrane protein</topology>
    </subcellularLocation>
</comment>
<reference evidence="9" key="1">
    <citation type="submission" date="2016-10" db="EMBL/GenBank/DDBJ databases">
        <authorList>
            <person name="Varghese N."/>
            <person name="Submissions S."/>
        </authorList>
    </citation>
    <scope>NUCLEOTIDE SEQUENCE [LARGE SCALE GENOMIC DNA]</scope>
    <source>
        <strain evidence="9">CGMCC 4.3530</strain>
    </source>
</reference>
<dbReference type="EMBL" id="FNOK01000056">
    <property type="protein sequence ID" value="SDZ27039.1"/>
    <property type="molecule type" value="Genomic_DNA"/>
</dbReference>
<dbReference type="Proteomes" id="UP000199529">
    <property type="component" value="Unassembled WGS sequence"/>
</dbReference>